<sequence>MASDCTDIDVVLRQINQRLRKLEKSDSEKTEEIGRLNRVINQKDVEIHNLKTELASTKAELAVAKERIKELEETDDDTSSTPGKPEKNSSNSSIPPSQESIASREQRRTKSLRKPSGKPSGGQPGHKGHTLQTIAEPDVIVKHEPVYCKCCGRLLIDIPCQKIRKTQIVDIKVVVETCEEQYYEKVCECGCVNNCEAPNCRIKYGDNLRALVTYLNVVQCIPIKRIAELISDLSSQNISEGTVQNILKENSDKADSAYEEIRKRLETASVVGADETGATVGKHLHWNWIFQNDLLTYVFQSESRGQKAIDSKFPKGLPYSTLVTDRHQSYFKMNVKDHQVCLAHLLRNAEYLNELDSNQNWSRRFIHLIEHSINLRREDNITSRKIKVLRTKMKNLLGESLTHLDNEFEKFKRGILKVKDYLFTFLSNPSVPYENNASERGVRKIKIKQKVSGCFRTDSGADDFAKLHSIAETAMKNGNSKFNAILAVVQQ</sequence>
<dbReference type="EMBL" id="VZAH01000071">
    <property type="protein sequence ID" value="MQP14033.1"/>
    <property type="molecule type" value="Genomic_DNA"/>
</dbReference>
<dbReference type="NCBIfam" id="NF033517">
    <property type="entry name" value="transpos_IS66"/>
    <property type="match status" value="1"/>
</dbReference>
<dbReference type="OrthoDB" id="151215at2"/>
<proteinExistence type="predicted"/>
<reference evidence="3 4" key="1">
    <citation type="submission" date="2019-09" db="EMBL/GenBank/DDBJ databases">
        <title>Distinct polysaccharide growth profiles of human intestinal Prevotella copri isolates.</title>
        <authorList>
            <person name="Fehlner-Peach H."/>
            <person name="Magnabosco C."/>
            <person name="Raghavan V."/>
            <person name="Scher J.U."/>
            <person name="Tett A."/>
            <person name="Cox L.M."/>
            <person name="Gottsegen C."/>
            <person name="Watters A."/>
            <person name="Wiltshire- Gordon J.D."/>
            <person name="Segata N."/>
            <person name="Bonneau R."/>
            <person name="Littman D.R."/>
        </authorList>
    </citation>
    <scope>NUCLEOTIDE SEQUENCE [LARGE SCALE GENOMIC DNA]</scope>
    <source>
        <strain evidence="4">iAA917</strain>
    </source>
</reference>
<dbReference type="Pfam" id="PF03050">
    <property type="entry name" value="DDE_Tnp_IS66"/>
    <property type="match status" value="1"/>
</dbReference>
<feature type="compositionally biased region" description="Low complexity" evidence="1">
    <location>
        <begin position="88"/>
        <end position="101"/>
    </location>
</feature>
<name>A0A6G1VMR2_9BACT</name>
<feature type="region of interest" description="Disordered" evidence="1">
    <location>
        <begin position="70"/>
        <end position="131"/>
    </location>
</feature>
<accession>A0A6G1VMR2</accession>
<dbReference type="InterPro" id="IPR052344">
    <property type="entry name" value="Transposase-related"/>
</dbReference>
<evidence type="ECO:0000259" key="2">
    <source>
        <dbReference type="Pfam" id="PF03050"/>
    </source>
</evidence>
<organism evidence="3 4">
    <name type="scientific">Segatella copri</name>
    <dbReference type="NCBI Taxonomy" id="165179"/>
    <lineage>
        <taxon>Bacteria</taxon>
        <taxon>Pseudomonadati</taxon>
        <taxon>Bacteroidota</taxon>
        <taxon>Bacteroidia</taxon>
        <taxon>Bacteroidales</taxon>
        <taxon>Prevotellaceae</taxon>
        <taxon>Segatella</taxon>
    </lineage>
</organism>
<dbReference type="InterPro" id="IPR004291">
    <property type="entry name" value="Transposase_IS66_central"/>
</dbReference>
<dbReference type="AlphaFoldDB" id="A0A6G1VMR2"/>
<comment type="caution">
    <text evidence="3">The sequence shown here is derived from an EMBL/GenBank/DDBJ whole genome shotgun (WGS) entry which is preliminary data.</text>
</comment>
<evidence type="ECO:0000313" key="3">
    <source>
        <dbReference type="EMBL" id="MQP14033.1"/>
    </source>
</evidence>
<evidence type="ECO:0000256" key="1">
    <source>
        <dbReference type="SAM" id="MobiDB-lite"/>
    </source>
</evidence>
<protein>
    <submittedName>
        <fullName evidence="3">IS66 family transposase</fullName>
    </submittedName>
</protein>
<feature type="domain" description="Transposase IS66 central" evidence="2">
    <location>
        <begin position="204"/>
        <end position="462"/>
    </location>
</feature>
<evidence type="ECO:0000313" key="4">
    <source>
        <dbReference type="Proteomes" id="UP000477980"/>
    </source>
</evidence>
<dbReference type="Proteomes" id="UP000477980">
    <property type="component" value="Unassembled WGS sequence"/>
</dbReference>
<dbReference type="PANTHER" id="PTHR33678">
    <property type="entry name" value="BLL1576 PROTEIN"/>
    <property type="match status" value="1"/>
</dbReference>
<dbReference type="PANTHER" id="PTHR33678:SF2">
    <property type="match status" value="1"/>
</dbReference>
<gene>
    <name evidence="3" type="ORF">F7D25_06340</name>
</gene>